<dbReference type="RefSeq" id="WP_110935956.1">
    <property type="nucleotide sequence ID" value="NZ_KZ614146.1"/>
</dbReference>
<evidence type="ECO:0000256" key="8">
    <source>
        <dbReference type="SAM" id="SignalP"/>
    </source>
</evidence>
<dbReference type="Pfam" id="PF13385">
    <property type="entry name" value="Laminin_G_3"/>
    <property type="match status" value="1"/>
</dbReference>
<dbReference type="Pfam" id="PF02368">
    <property type="entry name" value="Big_2"/>
    <property type="match status" value="1"/>
</dbReference>
<evidence type="ECO:0000256" key="6">
    <source>
        <dbReference type="ARBA" id="ARBA00023295"/>
    </source>
</evidence>
<dbReference type="InterPro" id="IPR006710">
    <property type="entry name" value="Glyco_hydro_43"/>
</dbReference>
<gene>
    <name evidence="11" type="ORF">CR203_19410</name>
</gene>
<dbReference type="Pfam" id="PF04616">
    <property type="entry name" value="Glyco_hydro_43"/>
    <property type="match status" value="1"/>
</dbReference>
<dbReference type="Gene3D" id="2.115.10.20">
    <property type="entry name" value="Glycosyl hydrolase domain, family 43"/>
    <property type="match status" value="1"/>
</dbReference>
<organism evidence="11 12">
    <name type="scientific">Salipaludibacillus neizhouensis</name>
    <dbReference type="NCBI Taxonomy" id="885475"/>
    <lineage>
        <taxon>Bacteria</taxon>
        <taxon>Bacillati</taxon>
        <taxon>Bacillota</taxon>
        <taxon>Bacilli</taxon>
        <taxon>Bacillales</taxon>
        <taxon>Bacillaceae</taxon>
    </lineage>
</organism>
<dbReference type="SUPFAM" id="SSF75005">
    <property type="entry name" value="Arabinanase/levansucrase/invertase"/>
    <property type="match status" value="1"/>
</dbReference>
<dbReference type="Gene3D" id="2.60.120.200">
    <property type="match status" value="1"/>
</dbReference>
<dbReference type="GO" id="GO:0004553">
    <property type="term" value="F:hydrolase activity, hydrolyzing O-glycosyl compounds"/>
    <property type="evidence" value="ECO:0007669"/>
    <property type="project" value="InterPro"/>
</dbReference>
<evidence type="ECO:0000259" key="10">
    <source>
        <dbReference type="SMART" id="SM00635"/>
    </source>
</evidence>
<keyword evidence="3 8" id="KW-0732">Signal</keyword>
<dbReference type="InterPro" id="IPR006558">
    <property type="entry name" value="LamG-like"/>
</dbReference>
<keyword evidence="12" id="KW-1185">Reference proteome</keyword>
<evidence type="ECO:0000256" key="3">
    <source>
        <dbReference type="ARBA" id="ARBA00022729"/>
    </source>
</evidence>
<feature type="region of interest" description="Disordered" evidence="7">
    <location>
        <begin position="850"/>
        <end position="892"/>
    </location>
</feature>
<comment type="pathway">
    <text evidence="1">Glycan metabolism; L-arabinan degradation.</text>
</comment>
<dbReference type="SUPFAM" id="SSF49373">
    <property type="entry name" value="Invasin/intimin cell-adhesion fragments"/>
    <property type="match status" value="1"/>
</dbReference>
<dbReference type="OrthoDB" id="9758923at2"/>
<sequence length="892" mass="99020">MKKTSIILFLLIFLLTFTTMASLSFAAGENQILHYEMNNIDGTTVPDTTGNFDADWINPKNSQWINGENVGAINFEGGNTSSYIEIPEGVFDGLESVTVSTLVNWKGNSQAEWIFALGQDSNKYMFATPSRNSGDNSARLGLGTTSWRNEAAANSIEGAMDSDEWKHVTTVMNGEEETLTLYIDGEEVGSGSTRGYTLEEINNTNGRSGFIGRSFYSGDPYFGGMIADFQVYNDALSASEVRDLKEDMGEKIEEMDGFIVEHVANKLDYEFFINQNEKKDEIKTNLSFPTNDDYNTTLTWKSSNQDLISNEGTVTRPSYEEESQEIVITVTVANGTNSITKEFTVTVLRKPSDSEAVTEDAKNLIIYNINDVRGNLTLPTMGENGSTITWDSRNSSVITPTGEVDRPTHGSGDEIVRLTASITLNDEMITKAFLASVKEMPEEEDYEGYLFSYMRGEGRSDGEQIFFSLSEGNDPLSYQPLNNNEPSIISELGEEGLRDPFIIRSPEGDKFYMIATDLKIYGNHDWHGAQTTGSRSIMVWESNDLVEWSEQRMVEVAPPEAGNTWAPEIFYDDTTGEYVVFWASKLYEDETQRSSGATHNRMMYSKTRDFNTFTDPEIYIDYGYSVIDTTMIEHEGKIYRFHKDERNNSTDAPHGKYIFQDVGDSVLDENFELIKESVGRDHVGHTEGPIIFKSNIEEKWYLFVDEFGGRGYVPLESPDLNSGEWTAPDNYSFPSGIRHGSVLPVTKTEHESLLSNVPSIEEPSTEIGVTGVTLDQDLIELSEGKEVKLIATVIPENALNKNVAWSSSNEDVAIVDEDGKVTALEKGTTYITVTTVNGGFMAVSKVIVSKEDDSDTTSPRNKGKGSDNGKGKGLDKEKGKGKENGIGKGLNK</sequence>
<dbReference type="InterPro" id="IPR013320">
    <property type="entry name" value="ConA-like_dom_sf"/>
</dbReference>
<dbReference type="InterPro" id="IPR050727">
    <property type="entry name" value="GH43_arabinanases"/>
</dbReference>
<dbReference type="InterPro" id="IPR003343">
    <property type="entry name" value="Big_2"/>
</dbReference>
<accession>A0A3A9K449</accession>
<dbReference type="SMART" id="SM00560">
    <property type="entry name" value="LamGL"/>
    <property type="match status" value="1"/>
</dbReference>
<keyword evidence="5" id="KW-1015">Disulfide bond</keyword>
<dbReference type="Pfam" id="PF20578">
    <property type="entry name" value="aBig_2"/>
    <property type="match status" value="2"/>
</dbReference>
<evidence type="ECO:0000256" key="1">
    <source>
        <dbReference type="ARBA" id="ARBA00004834"/>
    </source>
</evidence>
<dbReference type="InterPro" id="IPR008964">
    <property type="entry name" value="Invasin/intimin_cell_adhesion"/>
</dbReference>
<dbReference type="PANTHER" id="PTHR43301:SF3">
    <property type="entry name" value="ARABINAN ENDO-1,5-ALPHA-L-ARABINOSIDASE A-RELATED"/>
    <property type="match status" value="1"/>
</dbReference>
<evidence type="ECO:0000256" key="7">
    <source>
        <dbReference type="SAM" id="MobiDB-lite"/>
    </source>
</evidence>
<evidence type="ECO:0000256" key="2">
    <source>
        <dbReference type="ARBA" id="ARBA00009865"/>
    </source>
</evidence>
<dbReference type="SMART" id="SM00635">
    <property type="entry name" value="BID_2"/>
    <property type="match status" value="1"/>
</dbReference>
<dbReference type="SUPFAM" id="SSF49899">
    <property type="entry name" value="Concanavalin A-like lectins/glucanases"/>
    <property type="match status" value="1"/>
</dbReference>
<evidence type="ECO:0000313" key="12">
    <source>
        <dbReference type="Proteomes" id="UP000281498"/>
    </source>
</evidence>
<keyword evidence="6" id="KW-0326">Glycosidase</keyword>
<comment type="similarity">
    <text evidence="2">Belongs to the glycosyl hydrolase 43 family.</text>
</comment>
<dbReference type="PANTHER" id="PTHR43301">
    <property type="entry name" value="ARABINAN ENDO-1,5-ALPHA-L-ARABINOSIDASE"/>
    <property type="match status" value="1"/>
</dbReference>
<feature type="domain" description="BIG2" evidence="10">
    <location>
        <begin position="768"/>
        <end position="845"/>
    </location>
</feature>
<evidence type="ECO:0000256" key="4">
    <source>
        <dbReference type="ARBA" id="ARBA00022801"/>
    </source>
</evidence>
<feature type="region of interest" description="Disordered" evidence="7">
    <location>
        <begin position="392"/>
        <end position="411"/>
    </location>
</feature>
<evidence type="ECO:0000259" key="9">
    <source>
        <dbReference type="SMART" id="SM00560"/>
    </source>
</evidence>
<feature type="domain" description="LamG-like jellyroll fold" evidence="9">
    <location>
        <begin position="95"/>
        <end position="239"/>
    </location>
</feature>
<protein>
    <recommendedName>
        <fullName evidence="13">BIG2 domain-containing protein</fullName>
    </recommendedName>
</protein>
<name>A0A3A9K449_9BACI</name>
<feature type="compositionally biased region" description="Basic and acidic residues" evidence="7">
    <location>
        <begin position="864"/>
        <end position="885"/>
    </location>
</feature>
<dbReference type="Proteomes" id="UP000281498">
    <property type="component" value="Unassembled WGS sequence"/>
</dbReference>
<dbReference type="EMBL" id="PDOE01000013">
    <property type="protein sequence ID" value="RKL65650.1"/>
    <property type="molecule type" value="Genomic_DNA"/>
</dbReference>
<reference evidence="11 12" key="1">
    <citation type="submission" date="2017-10" db="EMBL/GenBank/DDBJ databases">
        <title>Bacillus sp. nov., a halophilic bacterium isolated from a Keqin Lake.</title>
        <authorList>
            <person name="Wang H."/>
        </authorList>
    </citation>
    <scope>NUCLEOTIDE SEQUENCE [LARGE SCALE GENOMIC DNA]</scope>
    <source>
        <strain evidence="11 12">KCTC 13187</strain>
    </source>
</reference>
<dbReference type="Gene3D" id="2.60.40.1080">
    <property type="match status" value="1"/>
</dbReference>
<dbReference type="GO" id="GO:0005975">
    <property type="term" value="P:carbohydrate metabolic process"/>
    <property type="evidence" value="ECO:0007669"/>
    <property type="project" value="InterPro"/>
</dbReference>
<evidence type="ECO:0008006" key="13">
    <source>
        <dbReference type="Google" id="ProtNLM"/>
    </source>
</evidence>
<dbReference type="InterPro" id="IPR023296">
    <property type="entry name" value="Glyco_hydro_beta-prop_sf"/>
</dbReference>
<evidence type="ECO:0000313" key="11">
    <source>
        <dbReference type="EMBL" id="RKL65650.1"/>
    </source>
</evidence>
<dbReference type="AlphaFoldDB" id="A0A3A9K449"/>
<feature type="chain" id="PRO_5017224287" description="BIG2 domain-containing protein" evidence="8">
    <location>
        <begin position="27"/>
        <end position="892"/>
    </location>
</feature>
<feature type="signal peptide" evidence="8">
    <location>
        <begin position="1"/>
        <end position="26"/>
    </location>
</feature>
<dbReference type="CDD" id="cd08983">
    <property type="entry name" value="GH43_Bt3655-like"/>
    <property type="match status" value="1"/>
</dbReference>
<proteinExistence type="inferred from homology"/>
<keyword evidence="4" id="KW-0378">Hydrolase</keyword>
<comment type="caution">
    <text evidence="11">The sequence shown here is derived from an EMBL/GenBank/DDBJ whole genome shotgun (WGS) entry which is preliminary data.</text>
</comment>
<dbReference type="InterPro" id="IPR046780">
    <property type="entry name" value="aBig_2"/>
</dbReference>
<evidence type="ECO:0000256" key="5">
    <source>
        <dbReference type="ARBA" id="ARBA00023157"/>
    </source>
</evidence>